<evidence type="ECO:0000313" key="1">
    <source>
        <dbReference type="EMBL" id="MFB2838047.1"/>
    </source>
</evidence>
<protein>
    <submittedName>
        <fullName evidence="1">Uncharacterized protein</fullName>
    </submittedName>
</protein>
<gene>
    <name evidence="1" type="ORF">ACE1CA_26400</name>
</gene>
<keyword evidence="2" id="KW-1185">Reference proteome</keyword>
<accession>A0ABV4WSE7</accession>
<evidence type="ECO:0000313" key="2">
    <source>
        <dbReference type="Proteomes" id="UP001576780"/>
    </source>
</evidence>
<comment type="caution">
    <text evidence="1">The sequence shown here is derived from an EMBL/GenBank/DDBJ whole genome shotgun (WGS) entry which is preliminary data.</text>
</comment>
<dbReference type="Proteomes" id="UP001576780">
    <property type="component" value="Unassembled WGS sequence"/>
</dbReference>
<reference evidence="1 2" key="1">
    <citation type="submission" date="2024-09" db="EMBL/GenBank/DDBJ databases">
        <title>Floridaenema gen nov. (Aerosakkonemataceae, Aerosakkonematales ord. nov., Cyanobacteria) from benthic tropical and subtropical fresh waters, with the description of four new species.</title>
        <authorList>
            <person name="Moretto J.A."/>
            <person name="Berthold D.E."/>
            <person name="Lefler F.W."/>
            <person name="Huang I.-S."/>
            <person name="Laughinghouse H. IV."/>
        </authorList>
    </citation>
    <scope>NUCLEOTIDE SEQUENCE [LARGE SCALE GENOMIC DNA]</scope>
    <source>
        <strain evidence="1 2">BLCC-F167</strain>
    </source>
</reference>
<name>A0ABV4WSE7_9CYAN</name>
<organism evidence="1 2">
    <name type="scientific">Floridaenema evergladense BLCC-F167</name>
    <dbReference type="NCBI Taxonomy" id="3153639"/>
    <lineage>
        <taxon>Bacteria</taxon>
        <taxon>Bacillati</taxon>
        <taxon>Cyanobacteriota</taxon>
        <taxon>Cyanophyceae</taxon>
        <taxon>Oscillatoriophycideae</taxon>
        <taxon>Aerosakkonematales</taxon>
        <taxon>Aerosakkonemataceae</taxon>
        <taxon>Floridanema</taxon>
        <taxon>Floridanema evergladense</taxon>
    </lineage>
</organism>
<dbReference type="RefSeq" id="WP_413280381.1">
    <property type="nucleotide sequence ID" value="NZ_JBHFNT010000232.1"/>
</dbReference>
<dbReference type="EMBL" id="JBHFNT010000232">
    <property type="protein sequence ID" value="MFB2838047.1"/>
    <property type="molecule type" value="Genomic_DNA"/>
</dbReference>
<proteinExistence type="predicted"/>
<sequence>MNVKLLSIESAEEWGKFNLSVQLGTEENQFTMMVESDTIAGESFEVIKGDEEFDRIFKFNQEIAVKLYKLLAKFKDGEPLELPVDLGNFSRKEVAQVINLAIEIASTQTKSAYAD</sequence>